<dbReference type="EMBL" id="WNKT01000015">
    <property type="protein sequence ID" value="MTW21194.1"/>
    <property type="molecule type" value="Genomic_DNA"/>
</dbReference>
<feature type="domain" description="O-antigen ligase-related" evidence="7">
    <location>
        <begin position="201"/>
        <end position="337"/>
    </location>
</feature>
<dbReference type="NCBIfam" id="TIGR03097">
    <property type="entry name" value="PEP_O_lig_1"/>
    <property type="match status" value="1"/>
</dbReference>
<feature type="transmembrane region" description="Helical" evidence="6">
    <location>
        <begin position="171"/>
        <end position="189"/>
    </location>
</feature>
<dbReference type="RefSeq" id="WP_155449782.1">
    <property type="nucleotide sequence ID" value="NZ_WNKT01000015.1"/>
</dbReference>
<dbReference type="GO" id="GO:0016874">
    <property type="term" value="F:ligase activity"/>
    <property type="evidence" value="ECO:0007669"/>
    <property type="project" value="UniProtKB-KW"/>
</dbReference>
<dbReference type="Proteomes" id="UP000434044">
    <property type="component" value="Unassembled WGS sequence"/>
</dbReference>
<evidence type="ECO:0000256" key="2">
    <source>
        <dbReference type="ARBA" id="ARBA00022692"/>
    </source>
</evidence>
<proteinExistence type="predicted"/>
<dbReference type="GO" id="GO:0016020">
    <property type="term" value="C:membrane"/>
    <property type="evidence" value="ECO:0007669"/>
    <property type="project" value="UniProtKB-SubCell"/>
</dbReference>
<keyword evidence="4 6" id="KW-0472">Membrane</keyword>
<feature type="transmembrane region" description="Helical" evidence="6">
    <location>
        <begin position="105"/>
        <end position="121"/>
    </location>
</feature>
<sequence>MRDLLIVAIVMAAAVMALSRAWIGVMLWTWLSIMNPHRYSYGFAYSSPLAAIAALATLIGVLTSKEKQSPFKGSTVTVFFIFVIWVTISWQLGVDPSGDYEQWNKVIKIYFMTFIALALLSNKYHIIVFTAVTVGSLALIGIKGGIFTIMTGGSYRVWGPPGSFIGGNNELALALITVVPLLHFLQLQVKNVWLRHGFSASMLLCTAAALGSQSRGALLALVAMGGMFWWRSQKKGMMTVMIAVVALSLIPMMPESWFNRMETIETYEEDGSAMGRINAWIVAWEVAKTHFFGAGMFYQHQFFFNAYGTYEVTVRAAHSIYFQILGNHGFVGLFLFLLLFLLIYRDGGWLRKHARHTPEAKWAADLGAMIQVGLVGYAVGGAFLSLAYFDLPYNMMVMVVIAKRWVQEKGWESDPKMPFLQYAGLKKADSTHGRRQLPGPTGVNRNAFKRRP</sequence>
<evidence type="ECO:0000256" key="5">
    <source>
        <dbReference type="SAM" id="MobiDB-lite"/>
    </source>
</evidence>
<keyword evidence="3 6" id="KW-1133">Transmembrane helix</keyword>
<keyword evidence="2 6" id="KW-0812">Transmembrane</keyword>
<feature type="transmembrane region" description="Helical" evidence="6">
    <location>
        <begin position="45"/>
        <end position="63"/>
    </location>
</feature>
<dbReference type="Pfam" id="PF19358">
    <property type="entry name" value="DUF5935"/>
    <property type="match status" value="1"/>
</dbReference>
<dbReference type="OrthoDB" id="9772644at2"/>
<feature type="transmembrane region" description="Helical" evidence="6">
    <location>
        <begin position="365"/>
        <end position="389"/>
    </location>
</feature>
<dbReference type="PANTHER" id="PTHR37422:SF13">
    <property type="entry name" value="LIPOPOLYSACCHARIDE BIOSYNTHESIS PROTEIN PA4999-RELATED"/>
    <property type="match status" value="1"/>
</dbReference>
<evidence type="ECO:0000259" key="7">
    <source>
        <dbReference type="Pfam" id="PF04932"/>
    </source>
</evidence>
<feature type="domain" description="DUF5935" evidence="8">
    <location>
        <begin position="1"/>
        <end position="186"/>
    </location>
</feature>
<keyword evidence="10" id="KW-1185">Reference proteome</keyword>
<evidence type="ECO:0000259" key="8">
    <source>
        <dbReference type="Pfam" id="PF19358"/>
    </source>
</evidence>
<dbReference type="AlphaFoldDB" id="A0A6N8EFR6"/>
<dbReference type="InterPro" id="IPR045979">
    <property type="entry name" value="DUF5935"/>
</dbReference>
<gene>
    <name evidence="9" type="ORF">GJ668_08790</name>
</gene>
<feature type="transmembrane region" description="Helical" evidence="6">
    <location>
        <begin position="128"/>
        <end position="151"/>
    </location>
</feature>
<feature type="region of interest" description="Disordered" evidence="5">
    <location>
        <begin position="429"/>
        <end position="452"/>
    </location>
</feature>
<evidence type="ECO:0000256" key="6">
    <source>
        <dbReference type="SAM" id="Phobius"/>
    </source>
</evidence>
<evidence type="ECO:0000256" key="4">
    <source>
        <dbReference type="ARBA" id="ARBA00023136"/>
    </source>
</evidence>
<accession>A0A6N8EFR6</accession>
<organism evidence="9 10">
    <name type="scientific">Allochromatium palmeri</name>
    <dbReference type="NCBI Taxonomy" id="231048"/>
    <lineage>
        <taxon>Bacteria</taxon>
        <taxon>Pseudomonadati</taxon>
        <taxon>Pseudomonadota</taxon>
        <taxon>Gammaproteobacteria</taxon>
        <taxon>Chromatiales</taxon>
        <taxon>Chromatiaceae</taxon>
        <taxon>Allochromatium</taxon>
    </lineage>
</organism>
<reference evidence="9 10" key="1">
    <citation type="submission" date="2019-11" db="EMBL/GenBank/DDBJ databases">
        <title>Whole-genome sequence of the anaerobic purple sulfur bacterium Allochromatium palmeri DSM 15591.</title>
        <authorList>
            <person name="Kyndt J.A."/>
            <person name="Meyer T.E."/>
        </authorList>
    </citation>
    <scope>NUCLEOTIDE SEQUENCE [LARGE SCALE GENOMIC DNA]</scope>
    <source>
        <strain evidence="9 10">DSM 15591</strain>
    </source>
</reference>
<comment type="caution">
    <text evidence="9">The sequence shown here is derived from an EMBL/GenBank/DDBJ whole genome shotgun (WGS) entry which is preliminary data.</text>
</comment>
<dbReference type="InterPro" id="IPR051533">
    <property type="entry name" value="WaaL-like"/>
</dbReference>
<comment type="subcellular location">
    <subcellularLocation>
        <location evidence="1">Membrane</location>
        <topology evidence="1">Multi-pass membrane protein</topology>
    </subcellularLocation>
</comment>
<dbReference type="InterPro" id="IPR017528">
    <property type="entry name" value="CHP03097O-antigen_lig-rel"/>
</dbReference>
<dbReference type="InterPro" id="IPR007016">
    <property type="entry name" value="O-antigen_ligase-rel_domated"/>
</dbReference>
<feature type="transmembrane region" description="Helical" evidence="6">
    <location>
        <begin position="75"/>
        <end position="93"/>
    </location>
</feature>
<evidence type="ECO:0000256" key="1">
    <source>
        <dbReference type="ARBA" id="ARBA00004141"/>
    </source>
</evidence>
<feature type="transmembrane region" description="Helical" evidence="6">
    <location>
        <begin position="236"/>
        <end position="258"/>
    </location>
</feature>
<keyword evidence="9" id="KW-0436">Ligase</keyword>
<protein>
    <submittedName>
        <fullName evidence="9">Putative O-glycosylation ligase, exosortase A system-associated</fullName>
    </submittedName>
</protein>
<dbReference type="Pfam" id="PF04932">
    <property type="entry name" value="Wzy_C"/>
    <property type="match status" value="1"/>
</dbReference>
<feature type="transmembrane region" description="Helical" evidence="6">
    <location>
        <begin position="320"/>
        <end position="344"/>
    </location>
</feature>
<evidence type="ECO:0000256" key="3">
    <source>
        <dbReference type="ARBA" id="ARBA00022989"/>
    </source>
</evidence>
<evidence type="ECO:0000313" key="10">
    <source>
        <dbReference type="Proteomes" id="UP000434044"/>
    </source>
</evidence>
<dbReference type="PANTHER" id="PTHR37422">
    <property type="entry name" value="TEICHURONIC ACID BIOSYNTHESIS PROTEIN TUAE"/>
    <property type="match status" value="1"/>
</dbReference>
<name>A0A6N8EFR6_9GAMM</name>
<evidence type="ECO:0000313" key="9">
    <source>
        <dbReference type="EMBL" id="MTW21194.1"/>
    </source>
</evidence>